<accession>A0A100VXW2</accession>
<proteinExistence type="predicted"/>
<keyword evidence="2" id="KW-0449">Lipoprotein</keyword>
<dbReference type="RefSeq" id="WP_165606273.1">
    <property type="nucleotide sequence ID" value="NZ_BCSX01000021.1"/>
</dbReference>
<protein>
    <submittedName>
        <fullName evidence="2">Lipoprotein LppU</fullName>
    </submittedName>
</protein>
<keyword evidence="1" id="KW-0732">Signal</keyword>
<evidence type="ECO:0000313" key="2">
    <source>
        <dbReference type="EMBL" id="GAS88012.1"/>
    </source>
</evidence>
<evidence type="ECO:0000256" key="1">
    <source>
        <dbReference type="SAM" id="SignalP"/>
    </source>
</evidence>
<feature type="signal peptide" evidence="1">
    <location>
        <begin position="1"/>
        <end position="29"/>
    </location>
</feature>
<dbReference type="Proteomes" id="UP000069620">
    <property type="component" value="Unassembled WGS sequence"/>
</dbReference>
<dbReference type="STRING" id="146020.RMCB_2108"/>
<sequence length="166" mass="17222">MPSVPAAVFFGTAAVLAVAVLPGCSRASAADMQAGDCLKIGGTARYPDASEAVCASPESNYKVVSTVTGSGSCPSDVDSSYTLNSAFSDESQTVCMDIDWVVGGCMSIDPEHRTDPVRVDCADSGAPHRQRVSQVLQDVSAVDQCGSGIGYPYPERQFTVCVEDVA</sequence>
<keyword evidence="3" id="KW-1185">Reference proteome</keyword>
<organism evidence="2 3">
    <name type="scientific">Mycolicibacterium brisbanense</name>
    <dbReference type="NCBI Taxonomy" id="146020"/>
    <lineage>
        <taxon>Bacteria</taxon>
        <taxon>Bacillati</taxon>
        <taxon>Actinomycetota</taxon>
        <taxon>Actinomycetes</taxon>
        <taxon>Mycobacteriales</taxon>
        <taxon>Mycobacteriaceae</taxon>
        <taxon>Mycolicibacterium</taxon>
    </lineage>
</organism>
<comment type="caution">
    <text evidence="2">The sequence shown here is derived from an EMBL/GenBank/DDBJ whole genome shotgun (WGS) entry which is preliminary data.</text>
</comment>
<reference evidence="3" key="2">
    <citation type="submission" date="2016-02" db="EMBL/GenBank/DDBJ databases">
        <title>Draft genome sequence of five rapidly growing Mycobacterium species.</title>
        <authorList>
            <person name="Katahira K."/>
            <person name="Gotou Y."/>
            <person name="Iida K."/>
            <person name="Ogura Y."/>
            <person name="Hayashi T."/>
        </authorList>
    </citation>
    <scope>NUCLEOTIDE SEQUENCE [LARGE SCALE GENOMIC DNA]</scope>
    <source>
        <strain evidence="3">JCM15654</strain>
    </source>
</reference>
<dbReference type="AlphaFoldDB" id="A0A100VXW2"/>
<evidence type="ECO:0000313" key="3">
    <source>
        <dbReference type="Proteomes" id="UP000069620"/>
    </source>
</evidence>
<gene>
    <name evidence="2" type="ORF">RMCB_2108</name>
</gene>
<name>A0A100VXW2_9MYCO</name>
<dbReference type="EMBL" id="BCSX01000021">
    <property type="protein sequence ID" value="GAS88012.1"/>
    <property type="molecule type" value="Genomic_DNA"/>
</dbReference>
<feature type="chain" id="PRO_5007089666" evidence="1">
    <location>
        <begin position="30"/>
        <end position="166"/>
    </location>
</feature>
<reference evidence="3" key="1">
    <citation type="journal article" date="2016" name="Genome Announc.">
        <title>Draft Genome Sequences of Five Rapidly Growing Mycobacterium Species, M. thermoresistibile, M. fortuitum subsp. acetamidolyticum, M. canariasense, M. brisbanense, and M. novocastrense.</title>
        <authorList>
            <person name="Katahira K."/>
            <person name="Ogura Y."/>
            <person name="Gotoh Y."/>
            <person name="Hayashi T."/>
        </authorList>
    </citation>
    <scope>NUCLEOTIDE SEQUENCE [LARGE SCALE GENOMIC DNA]</scope>
    <source>
        <strain evidence="3">JCM15654</strain>
    </source>
</reference>